<dbReference type="RefSeq" id="WP_379876758.1">
    <property type="nucleotide sequence ID" value="NZ_JBHUIP010000012.1"/>
</dbReference>
<dbReference type="EMBL" id="JBHUIP010000012">
    <property type="protein sequence ID" value="MFD2263728.1"/>
    <property type="molecule type" value="Genomic_DNA"/>
</dbReference>
<organism evidence="1 2">
    <name type="scientific">Lacibacterium aquatile</name>
    <dbReference type="NCBI Taxonomy" id="1168082"/>
    <lineage>
        <taxon>Bacteria</taxon>
        <taxon>Pseudomonadati</taxon>
        <taxon>Pseudomonadota</taxon>
        <taxon>Alphaproteobacteria</taxon>
        <taxon>Rhodospirillales</taxon>
        <taxon>Rhodospirillaceae</taxon>
    </lineage>
</organism>
<keyword evidence="2" id="KW-1185">Reference proteome</keyword>
<proteinExistence type="predicted"/>
<accession>A0ABW5DRE4</accession>
<gene>
    <name evidence="1" type="ORF">ACFSM5_12580</name>
</gene>
<protein>
    <submittedName>
        <fullName evidence="1">Uncharacterized protein</fullName>
    </submittedName>
</protein>
<dbReference type="Proteomes" id="UP001597295">
    <property type="component" value="Unassembled WGS sequence"/>
</dbReference>
<evidence type="ECO:0000313" key="2">
    <source>
        <dbReference type="Proteomes" id="UP001597295"/>
    </source>
</evidence>
<comment type="caution">
    <text evidence="1">The sequence shown here is derived from an EMBL/GenBank/DDBJ whole genome shotgun (WGS) entry which is preliminary data.</text>
</comment>
<evidence type="ECO:0000313" key="1">
    <source>
        <dbReference type="EMBL" id="MFD2263728.1"/>
    </source>
</evidence>
<sequence length="138" mass="14984">MDEFSLRFFASKVTVSQSDTGERKIVAYGTYDDKYAGAIGLVSSAEKHELEVELDDDEDFSLTACLVLKPEFLAEVSQNIFATLGQGGALQIEIVGAAKLKKDFTFDEDDDTVDFAKPGSFALSGFCIDYLLGQADAD</sequence>
<reference evidence="2" key="1">
    <citation type="journal article" date="2019" name="Int. J. Syst. Evol. Microbiol.">
        <title>The Global Catalogue of Microorganisms (GCM) 10K type strain sequencing project: providing services to taxonomists for standard genome sequencing and annotation.</title>
        <authorList>
            <consortium name="The Broad Institute Genomics Platform"/>
            <consortium name="The Broad Institute Genome Sequencing Center for Infectious Disease"/>
            <person name="Wu L."/>
            <person name="Ma J."/>
        </authorList>
    </citation>
    <scope>NUCLEOTIDE SEQUENCE [LARGE SCALE GENOMIC DNA]</scope>
    <source>
        <strain evidence="2">CGMCC 1.19062</strain>
    </source>
</reference>
<name>A0ABW5DRE4_9PROT</name>